<accession>A0A1K0JPD8</accession>
<evidence type="ECO:0000313" key="2">
    <source>
        <dbReference type="EMBL" id="SCU76942.1"/>
    </source>
</evidence>
<sequence length="368" mass="41207">MKEADMHGAIRGLYEGILDPGAWQQSLRTLTELAGTAHASMMVWDTVRDQVTVNEIVNPVVELFSEYESDYQAIDPAKQFAPRLRPGDWYIDARELGEGTMARHPFYRDFFHRYDLRSYVACLVERQPRYEVYFSMQRARTQPLFSPDDTRGMDWIIPHMRSAMAMRDRTLGLTVLARLSTQLVERLNFALLVFSPQRQVLLSNCAGERWARRLDPAGKVSDWTLSRPFADMVQAACDPQRAVAAQAARATDGNGACAQVIVLPLPPSHAFAAQWQEPAALVIVHEQESAPLLLAPVLRDLYGLTPAETRLTTQLATGQGLPEASQQLNIRHETARTQLKAVFHKTGCNSQAQLTHLLSRLGAALDEA</sequence>
<reference evidence="2" key="1">
    <citation type="submission" date="2016-09" db="EMBL/GenBank/DDBJ databases">
        <authorList>
            <person name="Capua I."/>
            <person name="De Benedictis P."/>
            <person name="Joannis T."/>
            <person name="Lombin L.H."/>
            <person name="Cattoli G."/>
        </authorList>
    </citation>
    <scope>NUCLEOTIDE SEQUENCE</scope>
    <source>
        <strain evidence="2">B9</strain>
    </source>
</reference>
<dbReference type="InterPro" id="IPR000792">
    <property type="entry name" value="Tscrpt_reg_LuxR_C"/>
</dbReference>
<dbReference type="SUPFAM" id="SSF46894">
    <property type="entry name" value="C-terminal effector domain of the bipartite response regulators"/>
    <property type="match status" value="1"/>
</dbReference>
<dbReference type="InterPro" id="IPR036388">
    <property type="entry name" value="WH-like_DNA-bd_sf"/>
</dbReference>
<dbReference type="EMBL" id="FMSH01000278">
    <property type="protein sequence ID" value="SCU76942.1"/>
    <property type="molecule type" value="Genomic_DNA"/>
</dbReference>
<organism evidence="2">
    <name type="scientific">Cupriavidus necator</name>
    <name type="common">Alcaligenes eutrophus</name>
    <name type="synonym">Ralstonia eutropha</name>
    <dbReference type="NCBI Taxonomy" id="106590"/>
    <lineage>
        <taxon>Bacteria</taxon>
        <taxon>Pseudomonadati</taxon>
        <taxon>Pseudomonadota</taxon>
        <taxon>Betaproteobacteria</taxon>
        <taxon>Burkholderiales</taxon>
        <taxon>Burkholderiaceae</taxon>
        <taxon>Cupriavidus</taxon>
    </lineage>
</organism>
<protein>
    <submittedName>
        <fullName evidence="2">LuxR family transcriptional regulator</fullName>
    </submittedName>
</protein>
<dbReference type="RefSeq" id="WP_340526650.1">
    <property type="nucleotide sequence ID" value="NZ_FMSH01000278.1"/>
</dbReference>
<dbReference type="SMART" id="SM00421">
    <property type="entry name" value="HTH_LUXR"/>
    <property type="match status" value="1"/>
</dbReference>
<proteinExistence type="predicted"/>
<dbReference type="GO" id="GO:0003677">
    <property type="term" value="F:DNA binding"/>
    <property type="evidence" value="ECO:0007669"/>
    <property type="project" value="InterPro"/>
</dbReference>
<dbReference type="AlphaFoldDB" id="A0A1K0JPD8"/>
<feature type="domain" description="HTH luxR-type" evidence="1">
    <location>
        <begin position="301"/>
        <end position="358"/>
    </location>
</feature>
<gene>
    <name evidence="2" type="ORF">CNECB9_3490002</name>
</gene>
<dbReference type="Gene3D" id="1.10.10.10">
    <property type="entry name" value="Winged helix-like DNA-binding domain superfamily/Winged helix DNA-binding domain"/>
    <property type="match status" value="1"/>
</dbReference>
<evidence type="ECO:0000259" key="1">
    <source>
        <dbReference type="SMART" id="SM00421"/>
    </source>
</evidence>
<name>A0A1K0JPD8_CUPNE</name>
<dbReference type="GO" id="GO:0006355">
    <property type="term" value="P:regulation of DNA-templated transcription"/>
    <property type="evidence" value="ECO:0007669"/>
    <property type="project" value="InterPro"/>
</dbReference>
<dbReference type="InterPro" id="IPR016032">
    <property type="entry name" value="Sig_transdc_resp-reg_C-effctor"/>
</dbReference>